<dbReference type="Gene3D" id="1.20.1050.10">
    <property type="match status" value="1"/>
</dbReference>
<dbReference type="CDD" id="cd00299">
    <property type="entry name" value="GST_C_family"/>
    <property type="match status" value="1"/>
</dbReference>
<dbReference type="InterPro" id="IPR004045">
    <property type="entry name" value="Glutathione_S-Trfase_N"/>
</dbReference>
<dbReference type="SUPFAM" id="SSF47616">
    <property type="entry name" value="GST C-terminal domain-like"/>
    <property type="match status" value="1"/>
</dbReference>
<gene>
    <name evidence="2" type="ORF">N4264_11710</name>
</gene>
<evidence type="ECO:0000313" key="3">
    <source>
        <dbReference type="Proteomes" id="UP001064632"/>
    </source>
</evidence>
<dbReference type="PANTHER" id="PTHR43968">
    <property type="match status" value="1"/>
</dbReference>
<keyword evidence="3" id="KW-1185">Reference proteome</keyword>
<name>A0ABY6BLB5_9GAMM</name>
<evidence type="ECO:0000313" key="2">
    <source>
        <dbReference type="EMBL" id="UXI70267.1"/>
    </source>
</evidence>
<reference evidence="2" key="1">
    <citation type="submission" date="2022-09" db="EMBL/GenBank/DDBJ databases">
        <title>Tahibacter sp. nov., isolated from a fresh water.</title>
        <authorList>
            <person name="Baek J.H."/>
            <person name="Lee J.K."/>
            <person name="Kim J.M."/>
            <person name="Jeon C.O."/>
        </authorList>
    </citation>
    <scope>NUCLEOTIDE SEQUENCE</scope>
    <source>
        <strain evidence="2">W38</strain>
    </source>
</reference>
<feature type="domain" description="GST N-terminal" evidence="1">
    <location>
        <begin position="1"/>
        <end position="84"/>
    </location>
</feature>
<dbReference type="InterPro" id="IPR036249">
    <property type="entry name" value="Thioredoxin-like_sf"/>
</dbReference>
<dbReference type="InterPro" id="IPR036282">
    <property type="entry name" value="Glutathione-S-Trfase_C_sf"/>
</dbReference>
<dbReference type="EMBL" id="CP104694">
    <property type="protein sequence ID" value="UXI70267.1"/>
    <property type="molecule type" value="Genomic_DNA"/>
</dbReference>
<dbReference type="SUPFAM" id="SSF52833">
    <property type="entry name" value="Thioredoxin-like"/>
    <property type="match status" value="1"/>
</dbReference>
<evidence type="ECO:0000259" key="1">
    <source>
        <dbReference type="PROSITE" id="PS50404"/>
    </source>
</evidence>
<protein>
    <submittedName>
        <fullName evidence="2">Glutathione S-transferase family protein</fullName>
    </submittedName>
</protein>
<dbReference type="PROSITE" id="PS50404">
    <property type="entry name" value="GST_NTER"/>
    <property type="match status" value="1"/>
</dbReference>
<sequence>MITVYQLRWSHYVEKVRLALAYMRLPFSVVDIDAFRKDAFAGRVKPAHLPTFTVPAIHDARTSAFVMDSTPILHYLADTYPDAPKLFPGDAANRERIQRRLIEFDTTLALCARRFGYTQVILECPELLTELFLPHRSAVFRWPLVRSVTGHLLGMVLSKRFDFHRSDERGLYEALEQWLLTLAVELDQREFVVGAAFSAADIALAAQLRPLTIVPYFREHPRLQGLFARHEAVTASLGGERFAYERAIEQARLRRPPFRRRSLAGKGNLPTAGTSDLAVNDQRSVWDWGMFAMPWHYIVRLRRNRKRSAQASDGWR</sequence>
<dbReference type="Proteomes" id="UP001064632">
    <property type="component" value="Chromosome"/>
</dbReference>
<accession>A0ABY6BLB5</accession>
<organism evidence="2 3">
    <name type="scientific">Tahibacter amnicola</name>
    <dbReference type="NCBI Taxonomy" id="2976241"/>
    <lineage>
        <taxon>Bacteria</taxon>
        <taxon>Pseudomonadati</taxon>
        <taxon>Pseudomonadota</taxon>
        <taxon>Gammaproteobacteria</taxon>
        <taxon>Lysobacterales</taxon>
        <taxon>Rhodanobacteraceae</taxon>
        <taxon>Tahibacter</taxon>
    </lineage>
</organism>
<dbReference type="Gene3D" id="3.40.30.10">
    <property type="entry name" value="Glutaredoxin"/>
    <property type="match status" value="1"/>
</dbReference>
<dbReference type="InterPro" id="IPR050983">
    <property type="entry name" value="GST_Omega/HSP26"/>
</dbReference>
<dbReference type="RefSeq" id="WP_261697218.1">
    <property type="nucleotide sequence ID" value="NZ_CP104694.1"/>
</dbReference>
<dbReference type="Pfam" id="PF13417">
    <property type="entry name" value="GST_N_3"/>
    <property type="match status" value="1"/>
</dbReference>
<proteinExistence type="predicted"/>
<dbReference type="PANTHER" id="PTHR43968:SF6">
    <property type="entry name" value="GLUTATHIONE S-TRANSFERASE OMEGA"/>
    <property type="match status" value="1"/>
</dbReference>